<comment type="caution">
    <text evidence="3">The sequence shown here is derived from an EMBL/GenBank/DDBJ whole genome shotgun (WGS) entry which is preliminary data.</text>
</comment>
<dbReference type="Pfam" id="PF24494">
    <property type="entry name" value="DUF7587"/>
    <property type="match status" value="1"/>
</dbReference>
<feature type="domain" description="DUF7587" evidence="2">
    <location>
        <begin position="138"/>
        <end position="266"/>
    </location>
</feature>
<feature type="region of interest" description="Disordered" evidence="1">
    <location>
        <begin position="92"/>
        <end position="130"/>
    </location>
</feature>
<evidence type="ECO:0000256" key="1">
    <source>
        <dbReference type="SAM" id="MobiDB-lite"/>
    </source>
</evidence>
<feature type="region of interest" description="Disordered" evidence="1">
    <location>
        <begin position="148"/>
        <end position="173"/>
    </location>
</feature>
<reference evidence="3 4" key="1">
    <citation type="journal article" date="2016" name="Front. Microbiol.">
        <title>Genome and transcriptome sequences reveal the specific parasitism of the nematophagous Purpureocillium lilacinum 36-1.</title>
        <authorList>
            <person name="Xie J."/>
            <person name="Li S."/>
            <person name="Mo C."/>
            <person name="Xiao X."/>
            <person name="Peng D."/>
            <person name="Wang G."/>
            <person name="Xiao Y."/>
        </authorList>
    </citation>
    <scope>NUCLEOTIDE SEQUENCE [LARGE SCALE GENOMIC DNA]</scope>
    <source>
        <strain evidence="3 4">36-1</strain>
    </source>
</reference>
<organism evidence="3 4">
    <name type="scientific">Purpureocillium lilacinum</name>
    <name type="common">Paecilomyces lilacinus</name>
    <dbReference type="NCBI Taxonomy" id="33203"/>
    <lineage>
        <taxon>Eukaryota</taxon>
        <taxon>Fungi</taxon>
        <taxon>Dikarya</taxon>
        <taxon>Ascomycota</taxon>
        <taxon>Pezizomycotina</taxon>
        <taxon>Sordariomycetes</taxon>
        <taxon>Hypocreomycetidae</taxon>
        <taxon>Hypocreales</taxon>
        <taxon>Ophiocordycipitaceae</taxon>
        <taxon>Purpureocillium</taxon>
    </lineage>
</organism>
<accession>A0A2U3E5R9</accession>
<feature type="compositionally biased region" description="Low complexity" evidence="1">
    <location>
        <begin position="160"/>
        <end position="173"/>
    </location>
</feature>
<feature type="compositionally biased region" description="Low complexity" evidence="1">
    <location>
        <begin position="1"/>
        <end position="12"/>
    </location>
</feature>
<evidence type="ECO:0000313" key="3">
    <source>
        <dbReference type="EMBL" id="PWI69836.1"/>
    </source>
</evidence>
<protein>
    <recommendedName>
        <fullName evidence="2">DUF7587 domain-containing protein</fullName>
    </recommendedName>
</protein>
<dbReference type="InterPro" id="IPR056009">
    <property type="entry name" value="DUF7587"/>
</dbReference>
<gene>
    <name evidence="3" type="ORF">PCL_00748</name>
</gene>
<dbReference type="Proteomes" id="UP000245956">
    <property type="component" value="Unassembled WGS sequence"/>
</dbReference>
<feature type="compositionally biased region" description="Basic residues" evidence="1">
    <location>
        <begin position="95"/>
        <end position="110"/>
    </location>
</feature>
<evidence type="ECO:0000313" key="4">
    <source>
        <dbReference type="Proteomes" id="UP000245956"/>
    </source>
</evidence>
<feature type="region of interest" description="Disordered" evidence="1">
    <location>
        <begin position="1"/>
        <end position="34"/>
    </location>
</feature>
<feature type="compositionally biased region" description="Pro residues" evidence="1">
    <location>
        <begin position="114"/>
        <end position="124"/>
    </location>
</feature>
<name>A0A2U3E5R9_PURLI</name>
<dbReference type="EMBL" id="LCWV01000011">
    <property type="protein sequence ID" value="PWI69836.1"/>
    <property type="molecule type" value="Genomic_DNA"/>
</dbReference>
<evidence type="ECO:0000259" key="2">
    <source>
        <dbReference type="Pfam" id="PF24494"/>
    </source>
</evidence>
<proteinExistence type="predicted"/>
<sequence length="501" mass="54980">MTLAHSPASRPLPRSPSPAQPKKRPPANKLDDRPGWLAGCLSPSSFIPIASHLISSVETIISLPLILPRQSRLPKDIISVSPVMAPAITTAVLPAKKKKKQQFRPPHLRKNPQPAQPFNPPPSHPSYDSITSSSAALVPRYLFRLHTPSSKGETTTRHVASAAAASPRRPRSSIARAARRDIFAAEPSWAADALANHLLWRSNGPLTHHNLVSWSSSLLVVLQHGLRRAQSSRGVPDLERVRLLVVDTRELPHGAFISDLRLMAAFAPHSQDLADLHRLRTTATHGGEVFYFGEYLSQGYLRVEGCARETSLQRMVDCHLFKLCPGLADRSGWSRWAKRVMELRRAYDVAGGRPQLVDTGVRDVRRAVVLASSCFGDDYALVIAAMVLALLPRDVAVGGPVITGLRNMFTAAEMGCLKGRVSQDHGMPEVSQYHEIIMGLQMAGLTDLPRHEGTARSLIAARKPAPAPDSPPARVAFVPFCRTEARPLEDRSDDDWEFVPR</sequence>
<dbReference type="AlphaFoldDB" id="A0A2U3E5R9"/>